<sequence length="373" mass="41200">MTRSLVIIVSLLLAALAAGFVCEDELAKCLKRIDKGKKCQGLPLPDNLLPPVTVDAKGYNLTEYRKGVYSVGESQYFMMIVKTSSQLIVVDGPEGNFLIRDANGVPIGTTLTDAIKEIAGDTKFKRIKIIYSHQHYDHIGAVPFIYSYLETAYPKAQIKILAHSAILKPLINGDRPGFPLPTVLFDKKKVLKLRRNLKVIIKPQCGGHTPSDLIIHIPKTSGGVGVAYLVDVIFPRWAPPYNLAIVTDIHEYIELHSRILALDIEVYIGGHFTHVGTYQDVLAAKAYLEDLLAASAEGLAVSSSTPLPAFFDVMDPSSRWWGNLSHFVKDFTEAGVAVCSRIMIEKWGCRLGGVDIWVDAHCESIINFLRLDN</sequence>
<dbReference type="EMBL" id="JAMWBK010000011">
    <property type="protein sequence ID" value="KAJ8901348.1"/>
    <property type="molecule type" value="Genomic_DNA"/>
</dbReference>
<feature type="signal peptide" evidence="1">
    <location>
        <begin position="1"/>
        <end position="19"/>
    </location>
</feature>
<keyword evidence="4" id="KW-1185">Reference proteome</keyword>
<organism evidence="3 4">
    <name type="scientific">Rhodosorus marinus</name>
    <dbReference type="NCBI Taxonomy" id="101924"/>
    <lineage>
        <taxon>Eukaryota</taxon>
        <taxon>Rhodophyta</taxon>
        <taxon>Stylonematophyceae</taxon>
        <taxon>Stylonematales</taxon>
        <taxon>Stylonemataceae</taxon>
        <taxon>Rhodosorus</taxon>
    </lineage>
</organism>
<protein>
    <recommendedName>
        <fullName evidence="2">Metallo-beta-lactamase domain-containing protein</fullName>
    </recommendedName>
</protein>
<keyword evidence="1" id="KW-0732">Signal</keyword>
<dbReference type="InterPro" id="IPR036866">
    <property type="entry name" value="RibonucZ/Hydroxyglut_hydro"/>
</dbReference>
<comment type="caution">
    <text evidence="3">The sequence shown here is derived from an EMBL/GenBank/DDBJ whole genome shotgun (WGS) entry which is preliminary data.</text>
</comment>
<dbReference type="InterPro" id="IPR050855">
    <property type="entry name" value="NDM-1-like"/>
</dbReference>
<dbReference type="InterPro" id="IPR001279">
    <property type="entry name" value="Metallo-B-lactamas"/>
</dbReference>
<dbReference type="SMART" id="SM00849">
    <property type="entry name" value="Lactamase_B"/>
    <property type="match status" value="1"/>
</dbReference>
<dbReference type="SUPFAM" id="SSF56281">
    <property type="entry name" value="Metallo-hydrolase/oxidoreductase"/>
    <property type="match status" value="1"/>
</dbReference>
<feature type="domain" description="Metallo-beta-lactamase" evidence="2">
    <location>
        <begin position="75"/>
        <end position="271"/>
    </location>
</feature>
<accession>A0AAV8UII8</accession>
<proteinExistence type="predicted"/>
<feature type="chain" id="PRO_5043687099" description="Metallo-beta-lactamase domain-containing protein" evidence="1">
    <location>
        <begin position="20"/>
        <end position="373"/>
    </location>
</feature>
<dbReference type="PANTHER" id="PTHR42951">
    <property type="entry name" value="METALLO-BETA-LACTAMASE DOMAIN-CONTAINING"/>
    <property type="match status" value="1"/>
</dbReference>
<dbReference type="Gene3D" id="3.60.15.10">
    <property type="entry name" value="Ribonuclease Z/Hydroxyacylglutathione hydrolase-like"/>
    <property type="match status" value="1"/>
</dbReference>
<evidence type="ECO:0000259" key="2">
    <source>
        <dbReference type="SMART" id="SM00849"/>
    </source>
</evidence>
<reference evidence="3 4" key="1">
    <citation type="journal article" date="2023" name="Nat. Commun.">
        <title>Origin of minicircular mitochondrial genomes in red algae.</title>
        <authorList>
            <person name="Lee Y."/>
            <person name="Cho C.H."/>
            <person name="Lee Y.M."/>
            <person name="Park S.I."/>
            <person name="Yang J.H."/>
            <person name="West J.A."/>
            <person name="Bhattacharya D."/>
            <person name="Yoon H.S."/>
        </authorList>
    </citation>
    <scope>NUCLEOTIDE SEQUENCE [LARGE SCALE GENOMIC DNA]</scope>
    <source>
        <strain evidence="3 4">CCMP1338</strain>
        <tissue evidence="3">Whole cell</tissue>
    </source>
</reference>
<dbReference type="AlphaFoldDB" id="A0AAV8UII8"/>
<evidence type="ECO:0000313" key="3">
    <source>
        <dbReference type="EMBL" id="KAJ8901348.1"/>
    </source>
</evidence>
<evidence type="ECO:0000256" key="1">
    <source>
        <dbReference type="SAM" id="SignalP"/>
    </source>
</evidence>
<evidence type="ECO:0000313" key="4">
    <source>
        <dbReference type="Proteomes" id="UP001157974"/>
    </source>
</evidence>
<name>A0AAV8UII8_9RHOD</name>
<dbReference type="Proteomes" id="UP001157974">
    <property type="component" value="Unassembled WGS sequence"/>
</dbReference>
<gene>
    <name evidence="3" type="ORF">NDN08_007194</name>
</gene>